<evidence type="ECO:0000313" key="3">
    <source>
        <dbReference type="Proteomes" id="UP000054248"/>
    </source>
</evidence>
<gene>
    <name evidence="2" type="ORF">M407DRAFT_230395</name>
</gene>
<dbReference type="STRING" id="1051891.A0A0C3QCK4"/>
<sequence>MQTTAQLDSQAVLHFNTFERVVGTKALTVPEILSTILDYATRPTLASAACVSRAWSSIALDKLWSNHDVKVLGLLQILPLTARDIMYNRGREWILQRSPTDDEWARFNSYASRVRSLSVSVFGGFEPRITEWKVENEVLFPRLRRVEWYTPPNRHLKISQLRSFVTSGLRELYLRWDETLPPEEEEQTIPFLNDLARIEGLRLEKLKLQYQVGYLSSKLPVVLANLVAANKDSISTLELPHSNLETSVLANHSPQNLKALAIHIERFQVERVPDQIQTLVEVCPHVVYLGSGWRKATSGWRLLSFELRGLVRVGKEGIGEMTKAWPGLKKLGFSPGREEGRCSFPLSFLADIVAGFLELKDLEASFYQIELARDDLLNNLPSPARYSCPSSLRTFRIGMSSPPEFQTHRDSMAEFLARILPPGLRIESRCHPAHLEERIMLSGRKWVVAPEENFGPKWRAILRRIEELHGGVRLRVGSIPEENDAVWF</sequence>
<organism evidence="2 3">
    <name type="scientific">Tulasnella calospora MUT 4182</name>
    <dbReference type="NCBI Taxonomy" id="1051891"/>
    <lineage>
        <taxon>Eukaryota</taxon>
        <taxon>Fungi</taxon>
        <taxon>Dikarya</taxon>
        <taxon>Basidiomycota</taxon>
        <taxon>Agaricomycotina</taxon>
        <taxon>Agaricomycetes</taxon>
        <taxon>Cantharellales</taxon>
        <taxon>Tulasnellaceae</taxon>
        <taxon>Tulasnella</taxon>
    </lineage>
</organism>
<dbReference type="AlphaFoldDB" id="A0A0C3QCK4"/>
<reference evidence="3" key="2">
    <citation type="submission" date="2015-01" db="EMBL/GenBank/DDBJ databases">
        <title>Evolutionary Origins and Diversification of the Mycorrhizal Mutualists.</title>
        <authorList>
            <consortium name="DOE Joint Genome Institute"/>
            <consortium name="Mycorrhizal Genomics Consortium"/>
            <person name="Kohler A."/>
            <person name="Kuo A."/>
            <person name="Nagy L.G."/>
            <person name="Floudas D."/>
            <person name="Copeland A."/>
            <person name="Barry K.W."/>
            <person name="Cichocki N."/>
            <person name="Veneault-Fourrey C."/>
            <person name="LaButti K."/>
            <person name="Lindquist E.A."/>
            <person name="Lipzen A."/>
            <person name="Lundell T."/>
            <person name="Morin E."/>
            <person name="Murat C."/>
            <person name="Riley R."/>
            <person name="Ohm R."/>
            <person name="Sun H."/>
            <person name="Tunlid A."/>
            <person name="Henrissat B."/>
            <person name="Grigoriev I.V."/>
            <person name="Hibbett D.S."/>
            <person name="Martin F."/>
        </authorList>
    </citation>
    <scope>NUCLEOTIDE SEQUENCE [LARGE SCALE GENOMIC DNA]</scope>
    <source>
        <strain evidence="3">MUT 4182</strain>
    </source>
</reference>
<keyword evidence="3" id="KW-1185">Reference proteome</keyword>
<dbReference type="Proteomes" id="UP000054248">
    <property type="component" value="Unassembled WGS sequence"/>
</dbReference>
<name>A0A0C3QCK4_9AGAM</name>
<accession>A0A0C3QCK4</accession>
<dbReference type="HOGENOM" id="CLU_559216_0_0_1"/>
<dbReference type="Pfam" id="PF12937">
    <property type="entry name" value="F-box-like"/>
    <property type="match status" value="1"/>
</dbReference>
<dbReference type="EMBL" id="KN822994">
    <property type="protein sequence ID" value="KIO28465.1"/>
    <property type="molecule type" value="Genomic_DNA"/>
</dbReference>
<dbReference type="InterPro" id="IPR036047">
    <property type="entry name" value="F-box-like_dom_sf"/>
</dbReference>
<feature type="domain" description="F-box" evidence="1">
    <location>
        <begin position="30"/>
        <end position="68"/>
    </location>
</feature>
<dbReference type="InterPro" id="IPR001810">
    <property type="entry name" value="F-box_dom"/>
</dbReference>
<dbReference type="Gene3D" id="1.20.1280.50">
    <property type="match status" value="1"/>
</dbReference>
<protein>
    <recommendedName>
        <fullName evidence="1">F-box domain-containing protein</fullName>
    </recommendedName>
</protein>
<dbReference type="OrthoDB" id="3543113at2759"/>
<evidence type="ECO:0000259" key="1">
    <source>
        <dbReference type="Pfam" id="PF12937"/>
    </source>
</evidence>
<reference evidence="2 3" key="1">
    <citation type="submission" date="2014-04" db="EMBL/GenBank/DDBJ databases">
        <authorList>
            <consortium name="DOE Joint Genome Institute"/>
            <person name="Kuo A."/>
            <person name="Girlanda M."/>
            <person name="Perotto S."/>
            <person name="Kohler A."/>
            <person name="Nagy L.G."/>
            <person name="Floudas D."/>
            <person name="Copeland A."/>
            <person name="Barry K.W."/>
            <person name="Cichocki N."/>
            <person name="Veneault-Fourrey C."/>
            <person name="LaButti K."/>
            <person name="Lindquist E.A."/>
            <person name="Lipzen A."/>
            <person name="Lundell T."/>
            <person name="Morin E."/>
            <person name="Murat C."/>
            <person name="Sun H."/>
            <person name="Tunlid A."/>
            <person name="Henrissat B."/>
            <person name="Grigoriev I.V."/>
            <person name="Hibbett D.S."/>
            <person name="Martin F."/>
            <person name="Nordberg H.P."/>
            <person name="Cantor M.N."/>
            <person name="Hua S.X."/>
        </authorList>
    </citation>
    <scope>NUCLEOTIDE SEQUENCE [LARGE SCALE GENOMIC DNA]</scope>
    <source>
        <strain evidence="2 3">MUT 4182</strain>
    </source>
</reference>
<evidence type="ECO:0000313" key="2">
    <source>
        <dbReference type="EMBL" id="KIO28465.1"/>
    </source>
</evidence>
<proteinExistence type="predicted"/>
<dbReference type="SUPFAM" id="SSF81383">
    <property type="entry name" value="F-box domain"/>
    <property type="match status" value="1"/>
</dbReference>